<organism evidence="1 2">
    <name type="scientific">Cocleimonas flava</name>
    <dbReference type="NCBI Taxonomy" id="634765"/>
    <lineage>
        <taxon>Bacteria</taxon>
        <taxon>Pseudomonadati</taxon>
        <taxon>Pseudomonadota</taxon>
        <taxon>Gammaproteobacteria</taxon>
        <taxon>Thiotrichales</taxon>
        <taxon>Thiotrichaceae</taxon>
        <taxon>Cocleimonas</taxon>
    </lineage>
</organism>
<dbReference type="AlphaFoldDB" id="A0A4R1F6Z1"/>
<protein>
    <submittedName>
        <fullName evidence="1">Uncharacterized protein</fullName>
    </submittedName>
</protein>
<dbReference type="Proteomes" id="UP000294887">
    <property type="component" value="Unassembled WGS sequence"/>
</dbReference>
<dbReference type="RefSeq" id="WP_131904021.1">
    <property type="nucleotide sequence ID" value="NZ_BAAAFU010000008.1"/>
</dbReference>
<evidence type="ECO:0000313" key="1">
    <source>
        <dbReference type="EMBL" id="TCJ88319.1"/>
    </source>
</evidence>
<accession>A0A4R1F6Z1</accession>
<reference evidence="1 2" key="1">
    <citation type="submission" date="2019-03" db="EMBL/GenBank/DDBJ databases">
        <title>Genomic Encyclopedia of Type Strains, Phase IV (KMG-IV): sequencing the most valuable type-strain genomes for metagenomic binning, comparative biology and taxonomic classification.</title>
        <authorList>
            <person name="Goeker M."/>
        </authorList>
    </citation>
    <scope>NUCLEOTIDE SEQUENCE [LARGE SCALE GENOMIC DNA]</scope>
    <source>
        <strain evidence="1 2">DSM 24830</strain>
    </source>
</reference>
<comment type="caution">
    <text evidence="1">The sequence shown here is derived from an EMBL/GenBank/DDBJ whole genome shotgun (WGS) entry which is preliminary data.</text>
</comment>
<name>A0A4R1F6Z1_9GAMM</name>
<sequence>MLASYALDPDETLLLNLTETLLGRDYDQQTILCQNIGIKRRLSNLTFLYSEVAPDKPSLDCSSSPKIIQPSEPYLDMVVYGSVGSSIIGILPERISGMLRKGWSYSSRLELLWGAFSNLNEGAGGNSVACLPEISDQIEGNEDFGLSEALRPIGLKYQKIDGNLLLCNPAYCPFLIVEPGMSQQEFNHLECYLRNGGNLLISADNVVFEESASANHGSNAGITEDKKCLNFIINSKAL</sequence>
<proteinExistence type="predicted"/>
<gene>
    <name evidence="1" type="ORF">EV695_0161</name>
</gene>
<dbReference type="EMBL" id="SMFQ01000002">
    <property type="protein sequence ID" value="TCJ88319.1"/>
    <property type="molecule type" value="Genomic_DNA"/>
</dbReference>
<keyword evidence="2" id="KW-1185">Reference proteome</keyword>
<evidence type="ECO:0000313" key="2">
    <source>
        <dbReference type="Proteomes" id="UP000294887"/>
    </source>
</evidence>